<proteinExistence type="predicted"/>
<organism evidence="2">
    <name type="scientific">Mizugakiibacter sediminis</name>
    <dbReference type="NCBI Taxonomy" id="1475481"/>
    <lineage>
        <taxon>Bacteria</taxon>
        <taxon>Pseudomonadati</taxon>
        <taxon>Pseudomonadota</taxon>
        <taxon>Gammaproteobacteria</taxon>
        <taxon>Lysobacterales</taxon>
        <taxon>Rhodanobacteraceae</taxon>
        <taxon>Mizugakiibacter</taxon>
    </lineage>
</organism>
<gene>
    <name evidence="2" type="ORF">MBSD_n2106</name>
</gene>
<feature type="transmembrane region" description="Helical" evidence="1">
    <location>
        <begin position="20"/>
        <end position="46"/>
    </location>
</feature>
<feature type="transmembrane region" description="Helical" evidence="1">
    <location>
        <begin position="67"/>
        <end position="90"/>
    </location>
</feature>
<dbReference type="AlphaFoldDB" id="A0A0K8QQ30"/>
<evidence type="ECO:0000313" key="3">
    <source>
        <dbReference type="Proteomes" id="UP000253740"/>
    </source>
</evidence>
<keyword evidence="1" id="KW-1133">Transmembrane helix</keyword>
<keyword evidence="1" id="KW-0812">Transmembrane</keyword>
<dbReference type="Proteomes" id="UP000253740">
    <property type="component" value="Unassembled WGS sequence"/>
</dbReference>
<sequence length="136" mass="14082">MSADSPSPRAGPLGRHGTRLLAAMAALAVFGALAAGGGASALWFLLPYLAFWLGVRLFADVPRFQRIALNFALALCGFCTLVELAVFVAAGRAATQSAVLQAMYGLNITVGLMLVAAALIWKLLRYAAGDDGSADP</sequence>
<name>A0A0K8QQ30_9GAMM</name>
<keyword evidence="3" id="KW-1185">Reference proteome</keyword>
<accession>A0A0K8QQ30</accession>
<reference evidence="2" key="1">
    <citation type="submission" date="2015-08" db="EMBL/GenBank/DDBJ databases">
        <title>Complete DNA Sequence of Pseudomonas syringae pv. actinidiae, the Causal Agent of Kiwifruit Canker Disease.</title>
        <authorList>
            <person name="Rikkerink E.H.A."/>
            <person name="Fineran P.C."/>
        </authorList>
    </citation>
    <scope>NUCLEOTIDE SEQUENCE</scope>
    <source>
        <strain evidence="2">SkMP5</strain>
    </source>
</reference>
<dbReference type="STRING" id="1475481.GCA_000953855_02153"/>
<evidence type="ECO:0000256" key="1">
    <source>
        <dbReference type="SAM" id="Phobius"/>
    </source>
</evidence>
<evidence type="ECO:0008006" key="4">
    <source>
        <dbReference type="Google" id="ProtNLM"/>
    </source>
</evidence>
<feature type="transmembrane region" description="Helical" evidence="1">
    <location>
        <begin position="102"/>
        <end position="121"/>
    </location>
</feature>
<dbReference type="EMBL" id="DF970233">
    <property type="protein sequence ID" value="GAP66791.1"/>
    <property type="molecule type" value="Genomic_DNA"/>
</dbReference>
<protein>
    <recommendedName>
        <fullName evidence="4">Transmembrane protein</fullName>
    </recommendedName>
</protein>
<dbReference type="RefSeq" id="WP_062537377.1">
    <property type="nucleotide sequence ID" value="NZ_DF970233.1"/>
</dbReference>
<keyword evidence="1" id="KW-0472">Membrane</keyword>
<evidence type="ECO:0000313" key="2">
    <source>
        <dbReference type="EMBL" id="GAP66791.1"/>
    </source>
</evidence>